<dbReference type="OrthoDB" id="4453977at2"/>
<gene>
    <name evidence="1" type="ordered locus">MLP_51540</name>
</gene>
<dbReference type="eggNOG" id="COG1595">
    <property type="taxonomic scope" value="Bacteria"/>
</dbReference>
<sequence>MSWGGRAGGQHRIIADLNREWEALRARDEVEHWAARHQILRDCQDLHAVLARIPAGPDEVLRVLLTEVHAGSMAAARTVLQAMLGKIVLMANADHAHDIDCYLLAMWECIRRYPVDRRPHHVAANLALDARKFAKRELAGSPSVVLWPPGPSFADAVDRQFARDHADHNRDIAVLTAGDVLRAAVELELIDADAGALLNSVYAEGIRTAEAASQRQISPDAVRQRCSQALRRLAVHSAEIANCA</sequence>
<evidence type="ECO:0000313" key="1">
    <source>
        <dbReference type="EMBL" id="BAK38168.1"/>
    </source>
</evidence>
<evidence type="ECO:0000313" key="2">
    <source>
        <dbReference type="Proteomes" id="UP000007947"/>
    </source>
</evidence>
<accession>F5XHG0</accession>
<protein>
    <submittedName>
        <fullName evidence="1">Uncharacterized protein</fullName>
    </submittedName>
</protein>
<dbReference type="STRING" id="1032480.MLP_51540"/>
<keyword evidence="2" id="KW-1185">Reference proteome</keyword>
<dbReference type="AlphaFoldDB" id="F5XHG0"/>
<dbReference type="Proteomes" id="UP000007947">
    <property type="component" value="Chromosome"/>
</dbReference>
<name>F5XHG0_MICPN</name>
<proteinExistence type="predicted"/>
<dbReference type="EMBL" id="AP012204">
    <property type="protein sequence ID" value="BAK38168.1"/>
    <property type="molecule type" value="Genomic_DNA"/>
</dbReference>
<organism evidence="1 2">
    <name type="scientific">Microlunatus phosphovorus (strain ATCC 700054 / DSM 10555 / JCM 9379 / NBRC 101784 / NCIMB 13414 / VKM Ac-1990 / NM-1)</name>
    <dbReference type="NCBI Taxonomy" id="1032480"/>
    <lineage>
        <taxon>Bacteria</taxon>
        <taxon>Bacillati</taxon>
        <taxon>Actinomycetota</taxon>
        <taxon>Actinomycetes</taxon>
        <taxon>Propionibacteriales</taxon>
        <taxon>Propionibacteriaceae</taxon>
        <taxon>Microlunatus</taxon>
    </lineage>
</organism>
<dbReference type="RefSeq" id="WP_013865982.1">
    <property type="nucleotide sequence ID" value="NC_015635.1"/>
</dbReference>
<dbReference type="KEGG" id="mph:MLP_51540"/>
<reference evidence="1 2" key="1">
    <citation type="submission" date="2011-05" db="EMBL/GenBank/DDBJ databases">
        <title>Whole genome sequence of Microlunatus phosphovorus NM-1.</title>
        <authorList>
            <person name="Hosoyama A."/>
            <person name="Sasaki K."/>
            <person name="Harada T."/>
            <person name="Igarashi R."/>
            <person name="Kawakoshi A."/>
            <person name="Sasagawa M."/>
            <person name="Fukada J."/>
            <person name="Nakamura S."/>
            <person name="Katano Y."/>
            <person name="Hanada S."/>
            <person name="Kamagata Y."/>
            <person name="Nakamura N."/>
            <person name="Yamazaki S."/>
            <person name="Fujita N."/>
        </authorList>
    </citation>
    <scope>NUCLEOTIDE SEQUENCE [LARGE SCALE GENOMIC DNA]</scope>
    <source>
        <strain evidence="2">ATCC 700054 / DSM 10555 / JCM 9379 / NBRC 101784 / NCIMB 13414 / VKM Ac-1990 / NM-1</strain>
    </source>
</reference>
<dbReference type="HOGENOM" id="CLU_105856_0_0_11"/>